<dbReference type="SUPFAM" id="SSF48208">
    <property type="entry name" value="Six-hairpin glycosidases"/>
    <property type="match status" value="1"/>
</dbReference>
<dbReference type="PANTHER" id="PTHR33886:SF8">
    <property type="entry name" value="UNSATURATED RHAMNOGALACTURONAN HYDROLASE (EUROFUNG)"/>
    <property type="match status" value="1"/>
</dbReference>
<feature type="signal peptide" evidence="2">
    <location>
        <begin position="1"/>
        <end position="20"/>
    </location>
</feature>
<protein>
    <submittedName>
        <fullName evidence="3">Glycoside hydrolase family 88 protein</fullName>
    </submittedName>
</protein>
<dbReference type="InterPro" id="IPR012341">
    <property type="entry name" value="6hp_glycosidase-like_sf"/>
</dbReference>
<dbReference type="InterPro" id="IPR029062">
    <property type="entry name" value="Class_I_gatase-like"/>
</dbReference>
<dbReference type="Gene3D" id="1.50.10.10">
    <property type="match status" value="1"/>
</dbReference>
<keyword evidence="2" id="KW-0732">Signal</keyword>
<dbReference type="Proteomes" id="UP001595907">
    <property type="component" value="Unassembled WGS sequence"/>
</dbReference>
<organism evidence="3 4">
    <name type="scientific">Ferruginibacter yonginensis</name>
    <dbReference type="NCBI Taxonomy" id="1310416"/>
    <lineage>
        <taxon>Bacteria</taxon>
        <taxon>Pseudomonadati</taxon>
        <taxon>Bacteroidota</taxon>
        <taxon>Chitinophagia</taxon>
        <taxon>Chitinophagales</taxon>
        <taxon>Chitinophagaceae</taxon>
        <taxon>Ferruginibacter</taxon>
    </lineage>
</organism>
<dbReference type="SUPFAM" id="SSF52317">
    <property type="entry name" value="Class I glutamine amidotransferase-like"/>
    <property type="match status" value="1"/>
</dbReference>
<name>A0ABV8QMC6_9BACT</name>
<accession>A0ABV8QMC6</accession>
<gene>
    <name evidence="3" type="ORF">ACFOWM_01110</name>
</gene>
<evidence type="ECO:0000313" key="3">
    <source>
        <dbReference type="EMBL" id="MFC4261462.1"/>
    </source>
</evidence>
<dbReference type="InterPro" id="IPR008928">
    <property type="entry name" value="6-hairpin_glycosidase_sf"/>
</dbReference>
<evidence type="ECO:0000256" key="1">
    <source>
        <dbReference type="ARBA" id="ARBA00022801"/>
    </source>
</evidence>
<feature type="chain" id="PRO_5046280378" evidence="2">
    <location>
        <begin position="21"/>
        <end position="633"/>
    </location>
</feature>
<dbReference type="InterPro" id="IPR010905">
    <property type="entry name" value="Glyco_hydro_88"/>
</dbReference>
<keyword evidence="1 3" id="KW-0378">Hydrolase</keyword>
<evidence type="ECO:0000313" key="4">
    <source>
        <dbReference type="Proteomes" id="UP001595907"/>
    </source>
</evidence>
<dbReference type="EMBL" id="JBHSCZ010000001">
    <property type="protein sequence ID" value="MFC4261462.1"/>
    <property type="molecule type" value="Genomic_DNA"/>
</dbReference>
<dbReference type="RefSeq" id="WP_379705848.1">
    <property type="nucleotide sequence ID" value="NZ_JBHSCZ010000001.1"/>
</dbReference>
<dbReference type="PANTHER" id="PTHR33886">
    <property type="entry name" value="UNSATURATED RHAMNOGALACTURONAN HYDROLASE (EUROFUNG)"/>
    <property type="match status" value="1"/>
</dbReference>
<sequence length="633" mass="71953">MKKYSIIFFICISFNATTSAQMQYSKAVTATAMNIWKDSFALDGKPAKWAYDQGVILEGVVAVWKATADVQYFNYIQKSMDNFLNEDGTIKTYKQTDFNIDNVKNGRALLFLYRVTGKEKYWKAATILRNQLRNQPRNATGGFWHKQVYPNQMWLDGLYMAEPFYTEYAMLAHEDTAFNDIAQQFILMNQFGLDAKTGLLYHAYDASKEMGWANKVTGQSPNFWARSIGWYVMALVDVLENFPVNHPKRNELVNILNSSLQAVVKYQDKKSGCWYDIIDQPTTKGNYLEASASSMFIYAMAKGARLKLLPNTYQSLAQKAYKGLVKQFIQNNNNQTDLAGTVKVSGLGGKPYRDGSVAYYLGEPVIVNDPKGMGAFIQAAAEVEMIPTLQIGKNKSVLLDYYFNHETQKDITGTTVQFHYIWEQMDNGGYSMLGHVFNKYGVATKKQMTAVTADDLKNTSIYFIIDPDWPKENKNPHYIEPAQIDVIYNWVKAGGVLMLFANDSNNVEFKHYNELANKFGIHFNENYRNMVKGNEYETGTFNILPNNLIFKTAKKLYLKEICTINVKAPAKAVLSDNSDVIMAVAKVGKGTVFAVGDPWLYNEYIDGRKIPSYLENYKGAEDLVQWLIKQTKK</sequence>
<dbReference type="InterPro" id="IPR052043">
    <property type="entry name" value="PolySaccharide_Degr_Enz"/>
</dbReference>
<keyword evidence="4" id="KW-1185">Reference proteome</keyword>
<comment type="caution">
    <text evidence="3">The sequence shown here is derived from an EMBL/GenBank/DDBJ whole genome shotgun (WGS) entry which is preliminary data.</text>
</comment>
<evidence type="ECO:0000256" key="2">
    <source>
        <dbReference type="SAM" id="SignalP"/>
    </source>
</evidence>
<dbReference type="Pfam" id="PF07470">
    <property type="entry name" value="Glyco_hydro_88"/>
    <property type="match status" value="1"/>
</dbReference>
<proteinExistence type="predicted"/>
<dbReference type="GO" id="GO:0016787">
    <property type="term" value="F:hydrolase activity"/>
    <property type="evidence" value="ECO:0007669"/>
    <property type="project" value="UniProtKB-KW"/>
</dbReference>
<reference evidence="4" key="1">
    <citation type="journal article" date="2019" name="Int. J. Syst. Evol. Microbiol.">
        <title>The Global Catalogue of Microorganisms (GCM) 10K type strain sequencing project: providing services to taxonomists for standard genome sequencing and annotation.</title>
        <authorList>
            <consortium name="The Broad Institute Genomics Platform"/>
            <consortium name="The Broad Institute Genome Sequencing Center for Infectious Disease"/>
            <person name="Wu L."/>
            <person name="Ma J."/>
        </authorList>
    </citation>
    <scope>NUCLEOTIDE SEQUENCE [LARGE SCALE GENOMIC DNA]</scope>
    <source>
        <strain evidence="4">CECT 8289</strain>
    </source>
</reference>